<feature type="non-terminal residue" evidence="7">
    <location>
        <position position="1"/>
    </location>
</feature>
<evidence type="ECO:0000256" key="5">
    <source>
        <dbReference type="SAM" id="Phobius"/>
    </source>
</evidence>
<keyword evidence="4 5" id="KW-0472">Membrane</keyword>
<dbReference type="InterPro" id="IPR036259">
    <property type="entry name" value="MFS_trans_sf"/>
</dbReference>
<evidence type="ECO:0000256" key="4">
    <source>
        <dbReference type="ARBA" id="ARBA00023136"/>
    </source>
</evidence>
<proteinExistence type="predicted"/>
<dbReference type="Pfam" id="PF00083">
    <property type="entry name" value="Sugar_tr"/>
    <property type="match status" value="1"/>
</dbReference>
<feature type="transmembrane region" description="Helical" evidence="5">
    <location>
        <begin position="98"/>
        <end position="119"/>
    </location>
</feature>
<evidence type="ECO:0000313" key="8">
    <source>
        <dbReference type="Proteomes" id="UP000326759"/>
    </source>
</evidence>
<reference evidence="7 8" key="1">
    <citation type="journal article" date="2019" name="PLoS Biol.">
        <title>Sex chromosomes control vertical transmission of feminizing Wolbachia symbionts in an isopod.</title>
        <authorList>
            <person name="Becking T."/>
            <person name="Chebbi M.A."/>
            <person name="Giraud I."/>
            <person name="Moumen B."/>
            <person name="Laverre T."/>
            <person name="Caubet Y."/>
            <person name="Peccoud J."/>
            <person name="Gilbert C."/>
            <person name="Cordaux R."/>
        </authorList>
    </citation>
    <scope>NUCLEOTIDE SEQUENCE [LARGE SCALE GENOMIC DNA]</scope>
    <source>
        <strain evidence="7">ANa2</strain>
        <tissue evidence="7">Whole body excluding digestive tract and cuticle</tissue>
    </source>
</reference>
<comment type="caution">
    <text evidence="7">The sequence shown here is derived from an EMBL/GenBank/DDBJ whole genome shotgun (WGS) entry which is preliminary data.</text>
</comment>
<name>A0A5N5TB27_9CRUS</name>
<dbReference type="Gene3D" id="1.20.1250.20">
    <property type="entry name" value="MFS general substrate transporter like domains"/>
    <property type="match status" value="1"/>
</dbReference>
<keyword evidence="2 5" id="KW-0812">Transmembrane</keyword>
<evidence type="ECO:0000256" key="3">
    <source>
        <dbReference type="ARBA" id="ARBA00022989"/>
    </source>
</evidence>
<dbReference type="GO" id="GO:0022857">
    <property type="term" value="F:transmembrane transporter activity"/>
    <property type="evidence" value="ECO:0007669"/>
    <property type="project" value="InterPro"/>
</dbReference>
<accession>A0A5N5TB27</accession>
<organism evidence="7 8">
    <name type="scientific">Armadillidium nasatum</name>
    <dbReference type="NCBI Taxonomy" id="96803"/>
    <lineage>
        <taxon>Eukaryota</taxon>
        <taxon>Metazoa</taxon>
        <taxon>Ecdysozoa</taxon>
        <taxon>Arthropoda</taxon>
        <taxon>Crustacea</taxon>
        <taxon>Multicrustacea</taxon>
        <taxon>Malacostraca</taxon>
        <taxon>Eumalacostraca</taxon>
        <taxon>Peracarida</taxon>
        <taxon>Isopoda</taxon>
        <taxon>Oniscidea</taxon>
        <taxon>Crinocheta</taxon>
        <taxon>Armadillidiidae</taxon>
        <taxon>Armadillidium</taxon>
    </lineage>
</organism>
<dbReference type="AlphaFoldDB" id="A0A5N5TB27"/>
<dbReference type="InterPro" id="IPR020846">
    <property type="entry name" value="MFS_dom"/>
</dbReference>
<comment type="subcellular location">
    <subcellularLocation>
        <location evidence="1">Membrane</location>
        <topology evidence="1">Multi-pass membrane protein</topology>
    </subcellularLocation>
</comment>
<feature type="non-terminal residue" evidence="7">
    <location>
        <position position="143"/>
    </location>
</feature>
<evidence type="ECO:0000259" key="6">
    <source>
        <dbReference type="PROSITE" id="PS50850"/>
    </source>
</evidence>
<dbReference type="PANTHER" id="PTHR24064">
    <property type="entry name" value="SOLUTE CARRIER FAMILY 22 MEMBER"/>
    <property type="match status" value="1"/>
</dbReference>
<feature type="transmembrane region" description="Helical" evidence="5">
    <location>
        <begin position="125"/>
        <end position="142"/>
    </location>
</feature>
<evidence type="ECO:0000313" key="7">
    <source>
        <dbReference type="EMBL" id="KAB7503379.1"/>
    </source>
</evidence>
<keyword evidence="3 5" id="KW-1133">Transmembrane helix</keyword>
<sequence length="143" mass="15984">LNWVCNEDWKPPFAQSCFFIGSMIGVPIFGWLADYFGRIPIIVTTNLVGGVFGLASSFCNSFLLFCILRFIVGLAHDSSFYIIYILGLEYVSASYRSIVANVPILLFLTASMCTMPWIAYGIGDWTWFGVAIHVPFLLTVFTP</sequence>
<dbReference type="Proteomes" id="UP000326759">
    <property type="component" value="Unassembled WGS sequence"/>
</dbReference>
<evidence type="ECO:0000256" key="1">
    <source>
        <dbReference type="ARBA" id="ARBA00004141"/>
    </source>
</evidence>
<dbReference type="EMBL" id="SEYY01005277">
    <property type="protein sequence ID" value="KAB7503379.1"/>
    <property type="molecule type" value="Genomic_DNA"/>
</dbReference>
<keyword evidence="8" id="KW-1185">Reference proteome</keyword>
<dbReference type="OrthoDB" id="6884957at2759"/>
<dbReference type="PROSITE" id="PS50850">
    <property type="entry name" value="MFS"/>
    <property type="match status" value="1"/>
</dbReference>
<dbReference type="GO" id="GO:0016020">
    <property type="term" value="C:membrane"/>
    <property type="evidence" value="ECO:0007669"/>
    <property type="project" value="UniProtKB-SubCell"/>
</dbReference>
<evidence type="ECO:0000256" key="2">
    <source>
        <dbReference type="ARBA" id="ARBA00022692"/>
    </source>
</evidence>
<feature type="domain" description="Major facilitator superfamily (MFS) profile" evidence="6">
    <location>
        <begin position="1"/>
        <end position="143"/>
    </location>
</feature>
<dbReference type="SUPFAM" id="SSF103473">
    <property type="entry name" value="MFS general substrate transporter"/>
    <property type="match status" value="1"/>
</dbReference>
<protein>
    <submittedName>
        <fullName evidence="7">Solute carrier family 22 member 21</fullName>
    </submittedName>
</protein>
<gene>
    <name evidence="7" type="ORF">Anas_12561</name>
</gene>
<dbReference type="InterPro" id="IPR005828">
    <property type="entry name" value="MFS_sugar_transport-like"/>
</dbReference>
<feature type="transmembrane region" description="Helical" evidence="5">
    <location>
        <begin position="12"/>
        <end position="32"/>
    </location>
</feature>